<proteinExistence type="predicted"/>
<reference evidence="1" key="2">
    <citation type="submission" date="2022-01" db="EMBL/GenBank/DDBJ databases">
        <authorList>
            <person name="Yamashiro T."/>
            <person name="Shiraishi A."/>
            <person name="Satake H."/>
            <person name="Nakayama K."/>
        </authorList>
    </citation>
    <scope>NUCLEOTIDE SEQUENCE</scope>
</reference>
<evidence type="ECO:0000313" key="1">
    <source>
        <dbReference type="EMBL" id="GJS53888.1"/>
    </source>
</evidence>
<dbReference type="EMBL" id="BQNB010008757">
    <property type="protein sequence ID" value="GJS53888.1"/>
    <property type="molecule type" value="Genomic_DNA"/>
</dbReference>
<protein>
    <submittedName>
        <fullName evidence="1">Uncharacterized protein</fullName>
    </submittedName>
</protein>
<dbReference type="Proteomes" id="UP001151760">
    <property type="component" value="Unassembled WGS sequence"/>
</dbReference>
<reference evidence="1" key="1">
    <citation type="journal article" date="2022" name="Int. J. Mol. Sci.">
        <title>Draft Genome of Tanacetum Coccineum: Genomic Comparison of Closely Related Tanacetum-Family Plants.</title>
        <authorList>
            <person name="Yamashiro T."/>
            <person name="Shiraishi A."/>
            <person name="Nakayama K."/>
            <person name="Satake H."/>
        </authorList>
    </citation>
    <scope>NUCLEOTIDE SEQUENCE</scope>
</reference>
<accession>A0ABQ4WM53</accession>
<organism evidence="1 2">
    <name type="scientific">Tanacetum coccineum</name>
    <dbReference type="NCBI Taxonomy" id="301880"/>
    <lineage>
        <taxon>Eukaryota</taxon>
        <taxon>Viridiplantae</taxon>
        <taxon>Streptophyta</taxon>
        <taxon>Embryophyta</taxon>
        <taxon>Tracheophyta</taxon>
        <taxon>Spermatophyta</taxon>
        <taxon>Magnoliopsida</taxon>
        <taxon>eudicotyledons</taxon>
        <taxon>Gunneridae</taxon>
        <taxon>Pentapetalae</taxon>
        <taxon>asterids</taxon>
        <taxon>campanulids</taxon>
        <taxon>Asterales</taxon>
        <taxon>Asteraceae</taxon>
        <taxon>Asteroideae</taxon>
        <taxon>Anthemideae</taxon>
        <taxon>Anthemidinae</taxon>
        <taxon>Tanacetum</taxon>
    </lineage>
</organism>
<name>A0ABQ4WM53_9ASTR</name>
<sequence length="223" mass="25735">MEKTQAESSLAKPNTDDAINIELNKEFLMELQSNAYHGMFDEDVIDHIAKVFEILDLVKTPYVDSHQLCMKVFPLSLANNARQWTSLEKKSTKLVKYESSGILLIREYLVKIRKKARILELKRRHLKIPTLTSYTPYPSRKIRRIHAHHKRPQRNKDQYARTNVVSYKDEAGSNLYAEENDFMLHNSFGDETLEELTAAVIMMAQIQPADGNAVTESTKFFSS</sequence>
<comment type="caution">
    <text evidence="1">The sequence shown here is derived from an EMBL/GenBank/DDBJ whole genome shotgun (WGS) entry which is preliminary data.</text>
</comment>
<keyword evidence="2" id="KW-1185">Reference proteome</keyword>
<evidence type="ECO:0000313" key="2">
    <source>
        <dbReference type="Proteomes" id="UP001151760"/>
    </source>
</evidence>
<gene>
    <name evidence="1" type="ORF">Tco_0627250</name>
</gene>